<dbReference type="EMBL" id="OA567208">
    <property type="protein sequence ID" value="CAD7200040.1"/>
    <property type="molecule type" value="Genomic_DNA"/>
</dbReference>
<feature type="compositionally biased region" description="Low complexity" evidence="2">
    <location>
        <begin position="252"/>
        <end position="265"/>
    </location>
</feature>
<dbReference type="GO" id="GO:0046579">
    <property type="term" value="P:positive regulation of Ras protein signal transduction"/>
    <property type="evidence" value="ECO:0007669"/>
    <property type="project" value="TreeGrafter"/>
</dbReference>
<dbReference type="PANTHER" id="PTHR15243">
    <property type="entry name" value="SERINE/THREONINE-PROTEIN KINASE 19"/>
    <property type="match status" value="1"/>
</dbReference>
<evidence type="ECO:0000313" key="3">
    <source>
        <dbReference type="EMBL" id="CAD7200040.1"/>
    </source>
</evidence>
<dbReference type="PANTHER" id="PTHR15243:SF0">
    <property type="entry name" value="SERINE_THREONINE-PROTEIN KINASE 19"/>
    <property type="match status" value="1"/>
</dbReference>
<evidence type="ECO:0000256" key="1">
    <source>
        <dbReference type="ARBA" id="ARBA00093458"/>
    </source>
</evidence>
<protein>
    <recommendedName>
        <fullName evidence="4">Serine/threonine-protein kinase 19</fullName>
    </recommendedName>
</protein>
<comment type="similarity">
    <text evidence="1">Belongs to the STK19 family.</text>
</comment>
<evidence type="ECO:0008006" key="4">
    <source>
        <dbReference type="Google" id="ProtNLM"/>
    </source>
</evidence>
<proteinExistence type="inferred from homology"/>
<accession>A0A7R8VK26</accession>
<dbReference type="InterPro" id="IPR018865">
    <property type="entry name" value="STK19-like"/>
</dbReference>
<feature type="region of interest" description="Disordered" evidence="2">
    <location>
        <begin position="252"/>
        <end position="274"/>
    </location>
</feature>
<gene>
    <name evidence="3" type="ORF">TDIB3V08_LOCUS6273</name>
</gene>
<reference evidence="3" key="1">
    <citation type="submission" date="2020-11" db="EMBL/GenBank/DDBJ databases">
        <authorList>
            <person name="Tran Van P."/>
        </authorList>
    </citation>
    <scope>NUCLEOTIDE SEQUENCE</scope>
</reference>
<name>A0A7R8VK26_TIMDO</name>
<dbReference type="AlphaFoldDB" id="A0A7R8VK26"/>
<sequence>MSKRISIVLPDFYGQRKKLKGNHSISSGNCLGKNELFECLPTDTEAGLIYLKNRVFPLTKFEGLLPPILLVNQVYTIISNKTAVDKELNLLQSKGVIRVFKLVGAETVLVVIFFKDLTEHVIKHCPEKPVINRFLKILPQVQDVIVEKRFLREELGFLEQEISDLVGCGMLTLRSAASYWLSFPNSGEFLRIYFKGRKSVLGTIKKSKFSEILQPELEDRNLDKSVKLGIKYHIHDFIGAELVKWARQIDVSPPTESSSPSNVSSGAESRGMLAPRVEVRGCS</sequence>
<evidence type="ECO:0000256" key="2">
    <source>
        <dbReference type="SAM" id="MobiDB-lite"/>
    </source>
</evidence>
<organism evidence="3">
    <name type="scientific">Timema douglasi</name>
    <name type="common">Walking stick</name>
    <dbReference type="NCBI Taxonomy" id="61478"/>
    <lineage>
        <taxon>Eukaryota</taxon>
        <taxon>Metazoa</taxon>
        <taxon>Ecdysozoa</taxon>
        <taxon>Arthropoda</taxon>
        <taxon>Hexapoda</taxon>
        <taxon>Insecta</taxon>
        <taxon>Pterygota</taxon>
        <taxon>Neoptera</taxon>
        <taxon>Polyneoptera</taxon>
        <taxon>Phasmatodea</taxon>
        <taxon>Timematodea</taxon>
        <taxon>Timematoidea</taxon>
        <taxon>Timematidae</taxon>
        <taxon>Timema</taxon>
    </lineage>
</organism>
<dbReference type="Pfam" id="PF10494">
    <property type="entry name" value="Stk19"/>
    <property type="match status" value="1"/>
</dbReference>